<dbReference type="InterPro" id="IPR002772">
    <property type="entry name" value="Glyco_hydro_3_C"/>
</dbReference>
<comment type="similarity">
    <text evidence="1">Belongs to the glycosyl hydrolase 3 family.</text>
</comment>
<evidence type="ECO:0000256" key="1">
    <source>
        <dbReference type="ARBA" id="ARBA00005336"/>
    </source>
</evidence>
<name>A0A060C6F8_9CHLR</name>
<accession>A0A060C6F8</accession>
<evidence type="ECO:0000313" key="4">
    <source>
        <dbReference type="EMBL" id="AIA90804.1"/>
    </source>
</evidence>
<organism evidence="4">
    <name type="scientific">uncultured Herpetosiphon sp</name>
    <dbReference type="NCBI Taxonomy" id="290606"/>
    <lineage>
        <taxon>Bacteria</taxon>
        <taxon>Bacillati</taxon>
        <taxon>Chloroflexota</taxon>
        <taxon>Chloroflexia</taxon>
        <taxon>Herpetosiphonales</taxon>
        <taxon>Herpetosiphonaceae</taxon>
        <taxon>Herpetosiphon</taxon>
        <taxon>environmental samples</taxon>
    </lineage>
</organism>
<evidence type="ECO:0000256" key="2">
    <source>
        <dbReference type="ARBA" id="ARBA00022801"/>
    </source>
</evidence>
<feature type="domain" description="Glycoside hydrolase family 3 C-terminal" evidence="3">
    <location>
        <begin position="58"/>
        <end position="159"/>
    </location>
</feature>
<dbReference type="GO" id="GO:0045493">
    <property type="term" value="P:xylan catabolic process"/>
    <property type="evidence" value="ECO:0007669"/>
    <property type="project" value="InterPro"/>
</dbReference>
<dbReference type="GO" id="GO:0046556">
    <property type="term" value="F:alpha-L-arabinofuranosidase activity"/>
    <property type="evidence" value="ECO:0007669"/>
    <property type="project" value="TreeGrafter"/>
</dbReference>
<dbReference type="InterPro" id="IPR036881">
    <property type="entry name" value="Glyco_hydro_3_C_sf"/>
</dbReference>
<sequence>GERLKTIKAGLLSSEELVASAKRLARLAIRQEGVLTGVPSANLERCHAVALKAAREGMVLLSNKAVLPLKPTDKIALIGHMAADPRYQGAGSSHVNCRGVSTLRELEPNWPYAAGYEKDGSTNDELIAAAVHVAKLSDVAVMVIGLPEAYESEGFDRND</sequence>
<dbReference type="EMBL" id="KF123501">
    <property type="protein sequence ID" value="AIA90804.1"/>
    <property type="molecule type" value="Genomic_DNA"/>
</dbReference>
<dbReference type="PANTHER" id="PTHR42721:SF3">
    <property type="entry name" value="BETA-D-XYLOSIDASE 5-RELATED"/>
    <property type="match status" value="1"/>
</dbReference>
<protein>
    <submittedName>
        <fullName evidence="4">Glyco_hydro_3_C</fullName>
    </submittedName>
</protein>
<reference evidence="4" key="1">
    <citation type="journal article" date="2013" name="Environ. Microbiol.">
        <title>Seasonally variable intestinal metagenomes of the red palm weevil (Rhynchophorus ferrugineus).</title>
        <authorList>
            <person name="Jia S."/>
            <person name="Zhang X."/>
            <person name="Zhang G."/>
            <person name="Yin A."/>
            <person name="Zhang S."/>
            <person name="Li F."/>
            <person name="Wang L."/>
            <person name="Zhao D."/>
            <person name="Yun Q."/>
            <person name="Tala"/>
            <person name="Wang J."/>
            <person name="Sun G."/>
            <person name="Baabdullah M."/>
            <person name="Yu X."/>
            <person name="Hu S."/>
            <person name="Al-Mssallem I.S."/>
            <person name="Yu J."/>
        </authorList>
    </citation>
    <scope>NUCLEOTIDE SEQUENCE</scope>
</reference>
<dbReference type="InterPro" id="IPR044993">
    <property type="entry name" value="BXL"/>
</dbReference>
<proteinExistence type="inferred from homology"/>
<feature type="non-terminal residue" evidence="4">
    <location>
        <position position="1"/>
    </location>
</feature>
<evidence type="ECO:0000259" key="3">
    <source>
        <dbReference type="Pfam" id="PF01915"/>
    </source>
</evidence>
<dbReference type="GO" id="GO:0031222">
    <property type="term" value="P:arabinan catabolic process"/>
    <property type="evidence" value="ECO:0007669"/>
    <property type="project" value="TreeGrafter"/>
</dbReference>
<dbReference type="PANTHER" id="PTHR42721">
    <property type="entry name" value="SUGAR HYDROLASE-RELATED"/>
    <property type="match status" value="1"/>
</dbReference>
<dbReference type="Gene3D" id="3.40.50.1700">
    <property type="entry name" value="Glycoside hydrolase family 3 C-terminal domain"/>
    <property type="match status" value="1"/>
</dbReference>
<dbReference type="SUPFAM" id="SSF52279">
    <property type="entry name" value="Beta-D-glucan exohydrolase, C-terminal domain"/>
    <property type="match status" value="1"/>
</dbReference>
<dbReference type="AlphaFoldDB" id="A0A060C6F8"/>
<dbReference type="GO" id="GO:0009044">
    <property type="term" value="F:xylan 1,4-beta-xylosidase activity"/>
    <property type="evidence" value="ECO:0007669"/>
    <property type="project" value="InterPro"/>
</dbReference>
<feature type="non-terminal residue" evidence="4">
    <location>
        <position position="159"/>
    </location>
</feature>
<keyword evidence="2" id="KW-0378">Hydrolase</keyword>
<dbReference type="Pfam" id="PF01915">
    <property type="entry name" value="Glyco_hydro_3_C"/>
    <property type="match status" value="1"/>
</dbReference>